<dbReference type="Gene3D" id="1.25.10.10">
    <property type="entry name" value="Leucine-rich Repeat Variant"/>
    <property type="match status" value="3"/>
</dbReference>
<proteinExistence type="predicted"/>
<dbReference type="InterPro" id="IPR056497">
    <property type="entry name" value="HEAT_DAAF5"/>
</dbReference>
<evidence type="ECO:0000313" key="4">
    <source>
        <dbReference type="EMBL" id="ETO66477.1"/>
    </source>
</evidence>
<dbReference type="InterPro" id="IPR000357">
    <property type="entry name" value="HEAT"/>
</dbReference>
<reference evidence="4 5" key="1">
    <citation type="submission" date="2013-11" db="EMBL/GenBank/DDBJ databases">
        <title>The Genome Sequence of Phytophthora parasitica P1976.</title>
        <authorList>
            <consortium name="The Broad Institute Genomics Platform"/>
            <person name="Russ C."/>
            <person name="Tyler B."/>
            <person name="Panabieres F."/>
            <person name="Shan W."/>
            <person name="Tripathy S."/>
            <person name="Grunwald N."/>
            <person name="Machado M."/>
            <person name="Johnson C.S."/>
            <person name="Walker B."/>
            <person name="Young S."/>
            <person name="Zeng Q."/>
            <person name="Gargeya S."/>
            <person name="Fitzgerald M."/>
            <person name="Haas B."/>
            <person name="Abouelleil A."/>
            <person name="Allen A.W."/>
            <person name="Alvarado L."/>
            <person name="Arachchi H.M."/>
            <person name="Berlin A.M."/>
            <person name="Chapman S.B."/>
            <person name="Gainer-Dewar J."/>
            <person name="Goldberg J."/>
            <person name="Griggs A."/>
            <person name="Gujja S."/>
            <person name="Hansen M."/>
            <person name="Howarth C."/>
            <person name="Imamovic A."/>
            <person name="Ireland A."/>
            <person name="Larimer J."/>
            <person name="McCowan C."/>
            <person name="Murphy C."/>
            <person name="Pearson M."/>
            <person name="Poon T.W."/>
            <person name="Priest M."/>
            <person name="Roberts A."/>
            <person name="Saif S."/>
            <person name="Shea T."/>
            <person name="Sisk P."/>
            <person name="Sykes S."/>
            <person name="Wortman J."/>
            <person name="Nusbaum C."/>
            <person name="Birren B."/>
        </authorList>
    </citation>
    <scope>NUCLEOTIDE SEQUENCE [LARGE SCALE GENOMIC DNA]</scope>
    <source>
        <strain evidence="4 5">P1976</strain>
    </source>
</reference>
<evidence type="ECO:0000259" key="2">
    <source>
        <dbReference type="Pfam" id="PF24573"/>
    </source>
</evidence>
<evidence type="ECO:0008006" key="6">
    <source>
        <dbReference type="Google" id="ProtNLM"/>
    </source>
</evidence>
<dbReference type="InterPro" id="IPR011989">
    <property type="entry name" value="ARM-like"/>
</dbReference>
<evidence type="ECO:0000256" key="1">
    <source>
        <dbReference type="ARBA" id="ARBA00022737"/>
    </source>
</evidence>
<dbReference type="Pfam" id="PF02985">
    <property type="entry name" value="HEAT"/>
    <property type="match status" value="1"/>
</dbReference>
<dbReference type="Pfam" id="PF25757">
    <property type="entry name" value="TPR_DNAAF5"/>
    <property type="match status" value="1"/>
</dbReference>
<dbReference type="InterPro" id="IPR057978">
    <property type="entry name" value="TPR_DAAF5"/>
</dbReference>
<dbReference type="InterPro" id="IPR052623">
    <property type="entry name" value="DAAF5"/>
</dbReference>
<evidence type="ECO:0000313" key="5">
    <source>
        <dbReference type="Proteomes" id="UP000028582"/>
    </source>
</evidence>
<dbReference type="PANTHER" id="PTHR16216:SF2">
    <property type="entry name" value="DYNEIN AXONEMAL ASSEMBLY FACTOR 5"/>
    <property type="match status" value="1"/>
</dbReference>
<protein>
    <recommendedName>
        <fullName evidence="6">TOG domain-containing protein</fullName>
    </recommendedName>
</protein>
<evidence type="ECO:0000259" key="3">
    <source>
        <dbReference type="Pfam" id="PF25757"/>
    </source>
</evidence>
<dbReference type="AlphaFoldDB" id="A0A080ZIL6"/>
<organism evidence="4 5">
    <name type="scientific">Phytophthora nicotianae P1976</name>
    <dbReference type="NCBI Taxonomy" id="1317066"/>
    <lineage>
        <taxon>Eukaryota</taxon>
        <taxon>Sar</taxon>
        <taxon>Stramenopiles</taxon>
        <taxon>Oomycota</taxon>
        <taxon>Peronosporomycetes</taxon>
        <taxon>Peronosporales</taxon>
        <taxon>Peronosporaceae</taxon>
        <taxon>Phytophthora</taxon>
    </lineage>
</organism>
<sequence>MALTPEDESAYNMLAMKMQRDINCLADPDRSVRRRAADKLNRTLQNEASRVSPAVLRTLCVSNLQCPLLQCAETDVVEKCRERALTSLLLLCENKAMEPSDATLKELVALADSRLGKMPYPEPTEEIRLLILQLLHAFLKQFAAVKDMPTLLRDVITELANALGKTAVDPFPDAKKMSAECVILISKYWKNDMGMQIGTIVRPMVVNLSHQHSRVRVCALQALDAAVPCGSEALPELMKEVLLPAVSKVVFDHAPSVRKQLVCMLAAWLGQIEQVQQFEASIFPIFLAGIVDESPEVRALSLAKLNELSANWEARDDDGGVKSGDVELMEVDADDVKSAPPLFFETRPPLGARKLAASLQAQVLPQLLEKTGDWTVQVRERYTQVLSAYLILLEQNMNPFLDKVFAALGNICRDDEVVVYNSVKACLGVVGFYADSQMILASLLPMVAGRLAGQDTAQHRTNGLILLGMSIEGMTTKTIGAHLELITEALCDAGLRESEVSDLQDQLAGVVSSIVKTAGPLLAQKDEIGFRLFWVLNHLLASSSESSVAFEMATESMEELAAEMELPAEVCYCPGTKVGLTTHFSFCFSWSCLQVLYARYMGKLLDTMTLPTDVSGRWQKCDPSRVLFDSICRRGGAACGENLGKIVPIILIHLEPDQDADVRLASLALLETMLGTDAISQAFKPFSVALLQKAIIPNIVWRGGRVAATIRKVAVACAYTLLRQGIAGQQCLFETAPQMLPVLKSSMDDSDAKTRQLVCLALQYLFVALPGCLGEEPVHQLYAEILKRLDDSNDTVRKAACQTFTTFLKAAPKEHFRGTIIDYTMDCLFVHLDDSEPDIQEAVFKVLKETIVIDAPRLAKKAEENRTRHQSPRYCDQLLALATA</sequence>
<accession>A0A080ZIL6</accession>
<gene>
    <name evidence="4" type="ORF">F444_16381</name>
</gene>
<dbReference type="Proteomes" id="UP000028582">
    <property type="component" value="Unassembled WGS sequence"/>
</dbReference>
<dbReference type="EMBL" id="ANJA01003036">
    <property type="protein sequence ID" value="ETO66477.1"/>
    <property type="molecule type" value="Genomic_DNA"/>
</dbReference>
<dbReference type="SUPFAM" id="SSF48371">
    <property type="entry name" value="ARM repeat"/>
    <property type="match status" value="1"/>
</dbReference>
<dbReference type="InterPro" id="IPR016024">
    <property type="entry name" value="ARM-type_fold"/>
</dbReference>
<comment type="caution">
    <text evidence="4">The sequence shown here is derived from an EMBL/GenBank/DDBJ whole genome shotgun (WGS) entry which is preliminary data.</text>
</comment>
<dbReference type="Pfam" id="PF24573">
    <property type="entry name" value="HEAT_DAAF5"/>
    <property type="match status" value="1"/>
</dbReference>
<dbReference type="OrthoDB" id="413572at2759"/>
<feature type="domain" description="Dynein axonemal assembly factor 5 HEAT-repeat" evidence="2">
    <location>
        <begin position="345"/>
        <end position="536"/>
    </location>
</feature>
<feature type="domain" description="Dynein axonemal assembly factor 5 TPR repeats" evidence="3">
    <location>
        <begin position="24"/>
        <end position="314"/>
    </location>
</feature>
<keyword evidence="1" id="KW-0677">Repeat</keyword>
<dbReference type="PANTHER" id="PTHR16216">
    <property type="entry name" value="DYNEIN ASSEMBLY FACTOR 5, AXONEMAL"/>
    <property type="match status" value="1"/>
</dbReference>
<name>A0A080ZIL6_PHYNI</name>